<comment type="caution">
    <text evidence="1">The sequence shown here is derived from an EMBL/GenBank/DDBJ whole genome shotgun (WGS) entry which is preliminary data.</text>
</comment>
<proteinExistence type="predicted"/>
<dbReference type="AlphaFoldDB" id="A0A917LD99"/>
<keyword evidence="2" id="KW-1185">Reference proteome</keyword>
<name>A0A917LD99_9ACTN</name>
<protein>
    <submittedName>
        <fullName evidence="1">Uncharacterized protein</fullName>
    </submittedName>
</protein>
<dbReference type="EMBL" id="BMQA01000061">
    <property type="protein sequence ID" value="GGJ59714.1"/>
    <property type="molecule type" value="Genomic_DNA"/>
</dbReference>
<organism evidence="1 2">
    <name type="scientific">Streptomyces brasiliensis</name>
    <dbReference type="NCBI Taxonomy" id="1954"/>
    <lineage>
        <taxon>Bacteria</taxon>
        <taxon>Bacillati</taxon>
        <taxon>Actinomycetota</taxon>
        <taxon>Actinomycetes</taxon>
        <taxon>Kitasatosporales</taxon>
        <taxon>Streptomycetaceae</taxon>
        <taxon>Streptomyces</taxon>
    </lineage>
</organism>
<reference evidence="1" key="1">
    <citation type="journal article" date="2014" name="Int. J. Syst. Evol. Microbiol.">
        <title>Complete genome sequence of Corynebacterium casei LMG S-19264T (=DSM 44701T), isolated from a smear-ripened cheese.</title>
        <authorList>
            <consortium name="US DOE Joint Genome Institute (JGI-PGF)"/>
            <person name="Walter F."/>
            <person name="Albersmeier A."/>
            <person name="Kalinowski J."/>
            <person name="Ruckert C."/>
        </authorList>
    </citation>
    <scope>NUCLEOTIDE SEQUENCE</scope>
    <source>
        <strain evidence="1">JCM 3086</strain>
    </source>
</reference>
<sequence length="63" mass="6822">MALLNDHEQTYRCANGCGRTVTDEVGRDEEQVRCAWCIAAFHQGRTPSVTGALTTPLGQTLNG</sequence>
<reference evidence="1" key="2">
    <citation type="submission" date="2020-09" db="EMBL/GenBank/DDBJ databases">
        <authorList>
            <person name="Sun Q."/>
            <person name="Ohkuma M."/>
        </authorList>
    </citation>
    <scope>NUCLEOTIDE SEQUENCE</scope>
    <source>
        <strain evidence="1">JCM 3086</strain>
    </source>
</reference>
<gene>
    <name evidence="1" type="ORF">GCM10010121_082970</name>
</gene>
<accession>A0A917LD99</accession>
<evidence type="ECO:0000313" key="1">
    <source>
        <dbReference type="EMBL" id="GGJ59714.1"/>
    </source>
</evidence>
<dbReference type="Proteomes" id="UP000657574">
    <property type="component" value="Unassembled WGS sequence"/>
</dbReference>
<dbReference type="RefSeq" id="WP_189316502.1">
    <property type="nucleotide sequence ID" value="NZ_BMQA01000061.1"/>
</dbReference>
<evidence type="ECO:0000313" key="2">
    <source>
        <dbReference type="Proteomes" id="UP000657574"/>
    </source>
</evidence>